<dbReference type="PROSITE" id="PS51257">
    <property type="entry name" value="PROKAR_LIPOPROTEIN"/>
    <property type="match status" value="1"/>
</dbReference>
<dbReference type="AlphaFoldDB" id="A0A1C2DDA6"/>
<accession>A0A1C2DDA6</accession>
<evidence type="ECO:0008006" key="5">
    <source>
        <dbReference type="Google" id="ProtNLM"/>
    </source>
</evidence>
<evidence type="ECO:0000313" key="4">
    <source>
        <dbReference type="Proteomes" id="UP000094412"/>
    </source>
</evidence>
<proteinExistence type="predicted"/>
<dbReference type="EMBL" id="MDEO01000036">
    <property type="protein sequence ID" value="OCX12744.1"/>
    <property type="molecule type" value="Genomic_DNA"/>
</dbReference>
<feature type="compositionally biased region" description="Basic residues" evidence="1">
    <location>
        <begin position="133"/>
        <end position="143"/>
    </location>
</feature>
<keyword evidence="4" id="KW-1185">Reference proteome</keyword>
<organism evidence="3 4">
    <name type="scientific">Mesorhizobium hungaricum</name>
    <dbReference type="NCBI Taxonomy" id="1566387"/>
    <lineage>
        <taxon>Bacteria</taxon>
        <taxon>Pseudomonadati</taxon>
        <taxon>Pseudomonadota</taxon>
        <taxon>Alphaproteobacteria</taxon>
        <taxon>Hyphomicrobiales</taxon>
        <taxon>Phyllobacteriaceae</taxon>
        <taxon>Mesorhizobium</taxon>
    </lineage>
</organism>
<gene>
    <name evidence="3" type="ORF">QV13_24430</name>
</gene>
<sequence>MRVATRPAGYGRRWPAAAFIPVLLAGGVVAACTSTPSTFEGPQYSDETRQMEKELAAEATALGVAQGAVGIAASFDRTGIGSLVAGQVGMAARNAMMVRAEKRMQAQVEKDNQEFYRRHGIAEVAENEELPPKGRKPKDRKAP</sequence>
<protein>
    <recommendedName>
        <fullName evidence="5">Lipoprotein</fullName>
    </recommendedName>
</protein>
<name>A0A1C2DDA6_9HYPH</name>
<evidence type="ECO:0000313" key="3">
    <source>
        <dbReference type="EMBL" id="OCX12744.1"/>
    </source>
</evidence>
<evidence type="ECO:0000256" key="1">
    <source>
        <dbReference type="SAM" id="MobiDB-lite"/>
    </source>
</evidence>
<keyword evidence="2" id="KW-0732">Signal</keyword>
<reference evidence="3 4" key="1">
    <citation type="submission" date="2016-08" db="EMBL/GenBank/DDBJ databases">
        <title>Whole genome sequence of Mesorhizobium sp. strain UASWS1009 isolated from industrial sewage.</title>
        <authorList>
            <person name="Crovadore J."/>
            <person name="Calmin G."/>
            <person name="Chablais R."/>
            <person name="Cochard B."/>
            <person name="Lefort F."/>
        </authorList>
    </citation>
    <scope>NUCLEOTIDE SEQUENCE [LARGE SCALE GENOMIC DNA]</scope>
    <source>
        <strain evidence="3 4">UASWS1009</strain>
    </source>
</reference>
<dbReference type="Proteomes" id="UP000094412">
    <property type="component" value="Unassembled WGS sequence"/>
</dbReference>
<evidence type="ECO:0000256" key="2">
    <source>
        <dbReference type="SAM" id="SignalP"/>
    </source>
</evidence>
<feature type="chain" id="PRO_5008659225" description="Lipoprotein" evidence="2">
    <location>
        <begin position="31"/>
        <end position="143"/>
    </location>
</feature>
<feature type="region of interest" description="Disordered" evidence="1">
    <location>
        <begin position="118"/>
        <end position="143"/>
    </location>
</feature>
<comment type="caution">
    <text evidence="3">The sequence shown here is derived from an EMBL/GenBank/DDBJ whole genome shotgun (WGS) entry which is preliminary data.</text>
</comment>
<feature type="signal peptide" evidence="2">
    <location>
        <begin position="1"/>
        <end position="30"/>
    </location>
</feature>